<keyword evidence="1" id="KW-0812">Transmembrane</keyword>
<dbReference type="InParanoid" id="B7FTJ7"/>
<protein>
    <submittedName>
        <fullName evidence="2">Uncharacterized protein</fullName>
    </submittedName>
</protein>
<evidence type="ECO:0000313" key="3">
    <source>
        <dbReference type="Proteomes" id="UP000000759"/>
    </source>
</evidence>
<proteinExistence type="predicted"/>
<dbReference type="HOGENOM" id="CLU_459662_0_0_1"/>
<dbReference type="Proteomes" id="UP000000759">
    <property type="component" value="Chromosome 4"/>
</dbReference>
<keyword evidence="1" id="KW-1133">Transmembrane helix</keyword>
<gene>
    <name evidence="2" type="ORF">PHATRDRAFT_33677</name>
</gene>
<dbReference type="KEGG" id="pti:PHATRDRAFT_33677"/>
<reference evidence="3" key="2">
    <citation type="submission" date="2008-08" db="EMBL/GenBank/DDBJ databases">
        <authorList>
            <consortium name="Diatom Consortium"/>
            <person name="Grigoriev I."/>
            <person name="Grimwood J."/>
            <person name="Kuo A."/>
            <person name="Otillar R.P."/>
            <person name="Salamov A."/>
            <person name="Detter J.C."/>
            <person name="Lindquist E."/>
            <person name="Shapiro H."/>
            <person name="Lucas S."/>
            <person name="Glavina del Rio T."/>
            <person name="Pitluck S."/>
            <person name="Rokhsar D."/>
            <person name="Bowler C."/>
        </authorList>
    </citation>
    <scope>GENOME REANNOTATION</scope>
    <source>
        <strain evidence="3">CCAP 1055/1</strain>
    </source>
</reference>
<sequence>MALPRSSSLADRPSRWGRNRWLYALSGTAMVIAVGTIRYATLRIATETPAALLDTHHAVLEYMIRTSAQRAIRPPALVFQRNESTSSFLQHTVCSQCYLTDSGNRREACGKLIASRMAYSNASETEAGQELAQTNDHCGRCDPHSCSVSEKRYWRADDVAPPVVDAQTHHLRSIPRENRIPTNELANLTAYFTTLPDGERLFLFEFNPTIVTLPTSQRPWLTLPGRAAPEQPVYLAAYRVSNLHACIVEPQLLEFMASKTWPKKKPRQYLGLAFLDARLTILQDTMLEVRSTMPRYEDPRLFVLHDQLYLGSFAHLRQVYVVPPPEGADHDFVPVPTVSNHTNLTLYVHNRVCGSRDYRIRRVGKNLVYFVDADNRTVIELMPMGDKEILDLDVDCDAEWRNQTLPHYLPANTSTLPFPSFATMDELHYVKHGVYAPALTFQRGSACCVAMENPDPHGPPLLLGISHSKSRYKQRGLPDANVPFNSYFSAFYAMEARAPYRVVARTGNFCFGRSAPDEAGGNPYPYLNRENLWIGSAQNCPRIHFVSGMVEKADDPTKLIVSYGINDCVPRLVVIAKDDVKKMLFAPETLTAKF</sequence>
<dbReference type="OrthoDB" id="49543at2759"/>
<name>B7FTJ7_PHATC</name>
<dbReference type="GeneID" id="7197997"/>
<dbReference type="eggNOG" id="ENOG502SR45">
    <property type="taxonomic scope" value="Eukaryota"/>
</dbReference>
<feature type="transmembrane region" description="Helical" evidence="1">
    <location>
        <begin position="21"/>
        <end position="40"/>
    </location>
</feature>
<dbReference type="PaxDb" id="2850-Phatr33677"/>
<accession>B7FTJ7</accession>
<dbReference type="EMBL" id="CM000607">
    <property type="protein sequence ID" value="EEC50092.1"/>
    <property type="molecule type" value="Genomic_DNA"/>
</dbReference>
<evidence type="ECO:0000313" key="2">
    <source>
        <dbReference type="EMBL" id="EEC50092.1"/>
    </source>
</evidence>
<evidence type="ECO:0000256" key="1">
    <source>
        <dbReference type="SAM" id="Phobius"/>
    </source>
</evidence>
<organism evidence="2 3">
    <name type="scientific">Phaeodactylum tricornutum (strain CCAP 1055/1)</name>
    <dbReference type="NCBI Taxonomy" id="556484"/>
    <lineage>
        <taxon>Eukaryota</taxon>
        <taxon>Sar</taxon>
        <taxon>Stramenopiles</taxon>
        <taxon>Ochrophyta</taxon>
        <taxon>Bacillariophyta</taxon>
        <taxon>Bacillariophyceae</taxon>
        <taxon>Bacillariophycidae</taxon>
        <taxon>Naviculales</taxon>
        <taxon>Phaeodactylaceae</taxon>
        <taxon>Phaeodactylum</taxon>
    </lineage>
</organism>
<keyword evidence="1" id="KW-0472">Membrane</keyword>
<dbReference type="AlphaFoldDB" id="B7FTJ7"/>
<keyword evidence="3" id="KW-1185">Reference proteome</keyword>
<dbReference type="RefSeq" id="XP_002178427.1">
    <property type="nucleotide sequence ID" value="XM_002178391.1"/>
</dbReference>
<reference evidence="2 3" key="1">
    <citation type="journal article" date="2008" name="Nature">
        <title>The Phaeodactylum genome reveals the evolutionary history of diatom genomes.</title>
        <authorList>
            <person name="Bowler C."/>
            <person name="Allen A.E."/>
            <person name="Badger J.H."/>
            <person name="Grimwood J."/>
            <person name="Jabbari K."/>
            <person name="Kuo A."/>
            <person name="Maheswari U."/>
            <person name="Martens C."/>
            <person name="Maumus F."/>
            <person name="Otillar R.P."/>
            <person name="Rayko E."/>
            <person name="Salamov A."/>
            <person name="Vandepoele K."/>
            <person name="Beszteri B."/>
            <person name="Gruber A."/>
            <person name="Heijde M."/>
            <person name="Katinka M."/>
            <person name="Mock T."/>
            <person name="Valentin K."/>
            <person name="Verret F."/>
            <person name="Berges J.A."/>
            <person name="Brownlee C."/>
            <person name="Cadoret J.P."/>
            <person name="Chiovitti A."/>
            <person name="Choi C.J."/>
            <person name="Coesel S."/>
            <person name="De Martino A."/>
            <person name="Detter J.C."/>
            <person name="Durkin C."/>
            <person name="Falciatore A."/>
            <person name="Fournet J."/>
            <person name="Haruta M."/>
            <person name="Huysman M.J."/>
            <person name="Jenkins B.D."/>
            <person name="Jiroutova K."/>
            <person name="Jorgensen R.E."/>
            <person name="Joubert Y."/>
            <person name="Kaplan A."/>
            <person name="Kroger N."/>
            <person name="Kroth P.G."/>
            <person name="La Roche J."/>
            <person name="Lindquist E."/>
            <person name="Lommer M."/>
            <person name="Martin-Jezequel V."/>
            <person name="Lopez P.J."/>
            <person name="Lucas S."/>
            <person name="Mangogna M."/>
            <person name="McGinnis K."/>
            <person name="Medlin L.K."/>
            <person name="Montsant A."/>
            <person name="Oudot-Le Secq M.P."/>
            <person name="Napoli C."/>
            <person name="Obornik M."/>
            <person name="Parker M.S."/>
            <person name="Petit J.L."/>
            <person name="Porcel B.M."/>
            <person name="Poulsen N."/>
            <person name="Robison M."/>
            <person name="Rychlewski L."/>
            <person name="Rynearson T.A."/>
            <person name="Schmutz J."/>
            <person name="Shapiro H."/>
            <person name="Siaut M."/>
            <person name="Stanley M."/>
            <person name="Sussman M.R."/>
            <person name="Taylor A.R."/>
            <person name="Vardi A."/>
            <person name="von Dassow P."/>
            <person name="Vyverman W."/>
            <person name="Willis A."/>
            <person name="Wyrwicz L.S."/>
            <person name="Rokhsar D.S."/>
            <person name="Weissenbach J."/>
            <person name="Armbrust E.V."/>
            <person name="Green B.R."/>
            <person name="Van de Peer Y."/>
            <person name="Grigoriev I.V."/>
        </authorList>
    </citation>
    <scope>NUCLEOTIDE SEQUENCE [LARGE SCALE GENOMIC DNA]</scope>
    <source>
        <strain evidence="2 3">CCAP 1055/1</strain>
    </source>
</reference>
<dbReference type="OMA" id="THHAVLE"/>